<sequence length="106" mass="11592">MIPGEYQLKDGEIELCAGRERVTVNVANTGDRPIQIGSHYHFAEANPALVFDRAKALGHRLDVAAGTAIRFEPGQTREVTLIPYVGRRHIYGFRGAVMGSLEGASR</sequence>
<comment type="caution">
    <text evidence="4">The sequence shown here is derived from an EMBL/GenBank/DDBJ whole genome shotgun (WGS) entry which is preliminary data.</text>
</comment>
<evidence type="ECO:0000256" key="1">
    <source>
        <dbReference type="ARBA" id="ARBA00022801"/>
    </source>
</evidence>
<dbReference type="EMBL" id="SNZJ01000020">
    <property type="protein sequence ID" value="TDR50990.1"/>
    <property type="molecule type" value="Genomic_DNA"/>
</dbReference>
<comment type="similarity">
    <text evidence="3">Belongs to the urease beta subunit family.</text>
</comment>
<dbReference type="CDD" id="cd00407">
    <property type="entry name" value="Urease_beta"/>
    <property type="match status" value="1"/>
</dbReference>
<dbReference type="SUPFAM" id="SSF51278">
    <property type="entry name" value="Urease, beta-subunit"/>
    <property type="match status" value="1"/>
</dbReference>
<dbReference type="GO" id="GO:0043419">
    <property type="term" value="P:urea catabolic process"/>
    <property type="evidence" value="ECO:0007669"/>
    <property type="project" value="UniProtKB-UniRule"/>
</dbReference>
<keyword evidence="1 3" id="KW-0378">Hydrolase</keyword>
<dbReference type="InterPro" id="IPR050069">
    <property type="entry name" value="Urease_subunit"/>
</dbReference>
<accession>A0A4R6ZFR8</accession>
<organism evidence="4 5">
    <name type="scientific">Halomonas ventosae</name>
    <dbReference type="NCBI Taxonomy" id="229007"/>
    <lineage>
        <taxon>Bacteria</taxon>
        <taxon>Pseudomonadati</taxon>
        <taxon>Pseudomonadota</taxon>
        <taxon>Gammaproteobacteria</taxon>
        <taxon>Oceanospirillales</taxon>
        <taxon>Halomonadaceae</taxon>
        <taxon>Halomonas</taxon>
    </lineage>
</organism>
<dbReference type="PANTHER" id="PTHR33569">
    <property type="entry name" value="UREASE"/>
    <property type="match status" value="1"/>
</dbReference>
<dbReference type="HAMAP" id="MF_01954">
    <property type="entry name" value="Urease_beta"/>
    <property type="match status" value="1"/>
</dbReference>
<dbReference type="Gene3D" id="2.10.150.10">
    <property type="entry name" value="Urease, beta subunit"/>
    <property type="match status" value="1"/>
</dbReference>
<dbReference type="Pfam" id="PF00699">
    <property type="entry name" value="Urease_beta"/>
    <property type="match status" value="1"/>
</dbReference>
<reference evidence="4 5" key="1">
    <citation type="submission" date="2019-03" db="EMBL/GenBank/DDBJ databases">
        <title>Genomic Encyclopedia of Type Strains, Phase III (KMG-III): the genomes of soil and plant-associated and newly described type strains.</title>
        <authorList>
            <person name="Whitman W."/>
        </authorList>
    </citation>
    <scope>NUCLEOTIDE SEQUENCE [LARGE SCALE GENOMIC DNA]</scope>
    <source>
        <strain evidence="4 5">CECT 5797</strain>
    </source>
</reference>
<comment type="subcellular location">
    <subcellularLocation>
        <location evidence="3">Cytoplasm</location>
    </subcellularLocation>
</comment>
<dbReference type="InterPro" id="IPR002019">
    <property type="entry name" value="Urease_beta-like"/>
</dbReference>
<dbReference type="NCBIfam" id="TIGR00192">
    <property type="entry name" value="urease_beta"/>
    <property type="match status" value="1"/>
</dbReference>
<comment type="pathway">
    <text evidence="3">Nitrogen metabolism; urea degradation; CO(2) and NH(3) from urea (urease route): step 1/1.</text>
</comment>
<dbReference type="AlphaFoldDB" id="A0A4R6ZFR8"/>
<dbReference type="OrthoDB" id="9797217at2"/>
<name>A0A4R6ZFR8_9GAMM</name>
<dbReference type="PANTHER" id="PTHR33569:SF1">
    <property type="entry name" value="UREASE"/>
    <property type="match status" value="1"/>
</dbReference>
<gene>
    <name evidence="3" type="primary">ureB</name>
    <name evidence="4" type="ORF">DFP85_12041</name>
</gene>
<evidence type="ECO:0000313" key="4">
    <source>
        <dbReference type="EMBL" id="TDR50990.1"/>
    </source>
</evidence>
<comment type="subunit">
    <text evidence="3">Heterotrimer of UreA (gamma), UreB (beta) and UreC (alpha) subunits. Three heterotrimers associate to form the active enzyme.</text>
</comment>
<dbReference type="FunFam" id="2.10.150.10:FF:000001">
    <property type="entry name" value="Urease subunit beta"/>
    <property type="match status" value="1"/>
</dbReference>
<dbReference type="NCBIfam" id="NF009682">
    <property type="entry name" value="PRK13203.1"/>
    <property type="match status" value="1"/>
</dbReference>
<protein>
    <recommendedName>
        <fullName evidence="3">Urease subunit beta</fullName>
        <ecNumber evidence="3">3.5.1.5</ecNumber>
    </recommendedName>
    <alternativeName>
        <fullName evidence="3">Urea amidohydrolase subunit beta</fullName>
    </alternativeName>
</protein>
<dbReference type="InterPro" id="IPR036461">
    <property type="entry name" value="Urease_betasu_sf"/>
</dbReference>
<keyword evidence="3" id="KW-0963">Cytoplasm</keyword>
<evidence type="ECO:0000256" key="2">
    <source>
        <dbReference type="ARBA" id="ARBA00047778"/>
    </source>
</evidence>
<evidence type="ECO:0000313" key="5">
    <source>
        <dbReference type="Proteomes" id="UP000295212"/>
    </source>
</evidence>
<dbReference type="UniPathway" id="UPA00258">
    <property type="reaction ID" value="UER00370"/>
</dbReference>
<dbReference type="RefSeq" id="WP_133637321.1">
    <property type="nucleotide sequence ID" value="NZ_SNZJ01000020.1"/>
</dbReference>
<dbReference type="GO" id="GO:0009039">
    <property type="term" value="F:urease activity"/>
    <property type="evidence" value="ECO:0007669"/>
    <property type="project" value="UniProtKB-UniRule"/>
</dbReference>
<dbReference type="Proteomes" id="UP000295212">
    <property type="component" value="Unassembled WGS sequence"/>
</dbReference>
<dbReference type="EC" id="3.5.1.5" evidence="3"/>
<evidence type="ECO:0000256" key="3">
    <source>
        <dbReference type="HAMAP-Rule" id="MF_01954"/>
    </source>
</evidence>
<dbReference type="GO" id="GO:0035550">
    <property type="term" value="C:urease complex"/>
    <property type="evidence" value="ECO:0007669"/>
    <property type="project" value="InterPro"/>
</dbReference>
<comment type="catalytic activity">
    <reaction evidence="2 3">
        <text>urea + 2 H2O + H(+) = hydrogencarbonate + 2 NH4(+)</text>
        <dbReference type="Rhea" id="RHEA:20557"/>
        <dbReference type="ChEBI" id="CHEBI:15377"/>
        <dbReference type="ChEBI" id="CHEBI:15378"/>
        <dbReference type="ChEBI" id="CHEBI:16199"/>
        <dbReference type="ChEBI" id="CHEBI:17544"/>
        <dbReference type="ChEBI" id="CHEBI:28938"/>
        <dbReference type="EC" id="3.5.1.5"/>
    </reaction>
</comment>
<proteinExistence type="inferred from homology"/>